<sequence length="890" mass="100074">MKIHTKKLLSAMTAAALCTVNVSSFSANSDLIIDHNSSGVNNGFYYELTNHDEDGKAQMNTAQSGYFDCSWDNEEDFSAVRGWKFAAPVEYSKLGKTFLDYTKFVNVEGYSSPKGYFRFGIRVRNSEGSTFTILEIDDSVDGKSIIEKNKGYEQIAVLKSRDEFRATSIWGNTTDVKYLDAEYTIYSSTDKKDILCLRNEPFEVNNKSDEDRWVCVSDKLGAIAQAGCNVGDITDITVFAEAAYSKGDARIYISKLDAENMPELVENETVNEEETITLKDKYDEGVRTGHYYMLSSATPAKMDVLAPSLFNAQWDSTENTASWGSVFQRGKKFEEGQSYKALSNSSIDYSLDADVEGRYFAGVFAELDGPQTNNYNSHIEMFIIDACRDWSSGFNVNAGKITVDGNTYDVYSKTTALEGSFKSQRIPIYYFVNRNAAESGTVSVKHELEPFVDFIKGKDEFMGTPSQLTLYVDGICSKGNIKVTKNEITLPEFTADNGEYEKQLRKVNLSDGKTESRVDNNMYSIIGANAEMHGLAGEKLECKWDKSSQPEWSSSNDDEHHGFTIKRIKYNDNWDNWDLIKGNSYNPSNTGFSGFKPDLENTVPWGAAQNENSEWGAFDTSPRNDWLVDFGQSGPSYTNTEMWQNRPFADYDRVYVDYNVDLGELTDESDASNCIIGGIIECKNADFNYTSGDPFRSYEYNGDYVGYDILVADKWDKEPGKELLGFLPRDPVELGKIEAGGAVYNAKIYYPEVTVASNPYIILTREESLKPVKAEDIPEKHTRYENTIAVSDIIDQLRKYELKLHWISSAGFTMHSFGNAGSAVINSAEIRAIPDEEKLFTAEDVQQLKDFILGKNVRINSGNNYDLNGDGVWDTYDLCLMRNRIEQETT</sequence>
<dbReference type="Proteomes" id="UP000184394">
    <property type="component" value="Unassembled WGS sequence"/>
</dbReference>
<evidence type="ECO:0000256" key="6">
    <source>
        <dbReference type="ARBA" id="ARBA00023277"/>
    </source>
</evidence>
<comment type="pathway">
    <text evidence="2">Glycan degradation; xylan degradation.</text>
</comment>
<evidence type="ECO:0000256" key="4">
    <source>
        <dbReference type="ARBA" id="ARBA00022651"/>
    </source>
</evidence>
<evidence type="ECO:0000313" key="12">
    <source>
        <dbReference type="Proteomes" id="UP000184394"/>
    </source>
</evidence>
<proteinExistence type="predicted"/>
<evidence type="ECO:0000259" key="10">
    <source>
        <dbReference type="Pfam" id="PF00457"/>
    </source>
</evidence>
<evidence type="ECO:0000256" key="9">
    <source>
        <dbReference type="SAM" id="SignalP"/>
    </source>
</evidence>
<dbReference type="RefSeq" id="WP_072950489.1">
    <property type="nucleotide sequence ID" value="NZ_FRCT01000006.1"/>
</dbReference>
<dbReference type="AlphaFoldDB" id="A0A1M7JLM9"/>
<dbReference type="Gene3D" id="2.60.120.180">
    <property type="match status" value="3"/>
</dbReference>
<feature type="chain" id="PRO_5012522970" description="endo-1,4-beta-xylanase" evidence="9">
    <location>
        <begin position="27"/>
        <end position="890"/>
    </location>
</feature>
<dbReference type="GO" id="GO:0031176">
    <property type="term" value="F:endo-1,4-beta-xylanase activity"/>
    <property type="evidence" value="ECO:0007669"/>
    <property type="project" value="UniProtKB-EC"/>
</dbReference>
<dbReference type="OrthoDB" id="1814010at2"/>
<evidence type="ECO:0000256" key="8">
    <source>
        <dbReference type="ARBA" id="ARBA00023326"/>
    </source>
</evidence>
<keyword evidence="7" id="KW-0326">Glycosidase</keyword>
<keyword evidence="9" id="KW-0732">Signal</keyword>
<dbReference type="EMBL" id="FRCT01000006">
    <property type="protein sequence ID" value="SHM53970.1"/>
    <property type="molecule type" value="Genomic_DNA"/>
</dbReference>
<dbReference type="InterPro" id="IPR001137">
    <property type="entry name" value="Glyco_hydro_11"/>
</dbReference>
<dbReference type="SUPFAM" id="SSF49899">
    <property type="entry name" value="Concanavalin A-like lectins/glucanases"/>
    <property type="match status" value="2"/>
</dbReference>
<dbReference type="PANTHER" id="PTHR46828">
    <property type="entry name" value="ENDO-1,4-BETA-XYLANASE A-RELATED"/>
    <property type="match status" value="1"/>
</dbReference>
<organism evidence="11 12">
    <name type="scientific">Ruminococcus flavefaciens</name>
    <dbReference type="NCBI Taxonomy" id="1265"/>
    <lineage>
        <taxon>Bacteria</taxon>
        <taxon>Bacillati</taxon>
        <taxon>Bacillota</taxon>
        <taxon>Clostridia</taxon>
        <taxon>Eubacteriales</taxon>
        <taxon>Oscillospiraceae</taxon>
        <taxon>Ruminococcus</taxon>
    </lineage>
</organism>
<name>A0A1M7JLM9_RUMFL</name>
<accession>A0A1M7JLM9</accession>
<dbReference type="SUPFAM" id="SSF63446">
    <property type="entry name" value="Type I dockerin domain"/>
    <property type="match status" value="1"/>
</dbReference>
<dbReference type="InterPro" id="IPR036439">
    <property type="entry name" value="Dockerin_dom_sf"/>
</dbReference>
<dbReference type="InterPro" id="IPR013320">
    <property type="entry name" value="ConA-like_dom_sf"/>
</dbReference>
<evidence type="ECO:0000256" key="3">
    <source>
        <dbReference type="ARBA" id="ARBA00012590"/>
    </source>
</evidence>
<dbReference type="Pfam" id="PF00457">
    <property type="entry name" value="Glyco_hydro_11"/>
    <property type="match status" value="1"/>
</dbReference>
<dbReference type="GO" id="GO:0045493">
    <property type="term" value="P:xylan catabolic process"/>
    <property type="evidence" value="ECO:0007669"/>
    <property type="project" value="UniProtKB-UniPathway"/>
</dbReference>
<evidence type="ECO:0000313" key="11">
    <source>
        <dbReference type="EMBL" id="SHM53970.1"/>
    </source>
</evidence>
<protein>
    <recommendedName>
        <fullName evidence="3">endo-1,4-beta-xylanase</fullName>
        <ecNumber evidence="3">3.2.1.8</ecNumber>
    </recommendedName>
</protein>
<comment type="catalytic activity">
    <reaction evidence="1">
        <text>Endohydrolysis of (1-&gt;4)-beta-D-xylosidic linkages in xylans.</text>
        <dbReference type="EC" id="3.2.1.8"/>
    </reaction>
</comment>
<keyword evidence="5 11" id="KW-0378">Hydrolase</keyword>
<feature type="signal peptide" evidence="9">
    <location>
        <begin position="1"/>
        <end position="26"/>
    </location>
</feature>
<evidence type="ECO:0000256" key="5">
    <source>
        <dbReference type="ARBA" id="ARBA00022801"/>
    </source>
</evidence>
<dbReference type="UniPathway" id="UPA00114"/>
<evidence type="ECO:0000256" key="7">
    <source>
        <dbReference type="ARBA" id="ARBA00023295"/>
    </source>
</evidence>
<gene>
    <name evidence="11" type="ORF">SAMN04487860_10690</name>
</gene>
<keyword evidence="4" id="KW-0858">Xylan degradation</keyword>
<evidence type="ECO:0000256" key="2">
    <source>
        <dbReference type="ARBA" id="ARBA00004851"/>
    </source>
</evidence>
<keyword evidence="6" id="KW-0119">Carbohydrate metabolism</keyword>
<keyword evidence="8" id="KW-0624">Polysaccharide degradation</keyword>
<dbReference type="EC" id="3.2.1.8" evidence="3"/>
<evidence type="ECO:0000256" key="1">
    <source>
        <dbReference type="ARBA" id="ARBA00000681"/>
    </source>
</evidence>
<feature type="domain" description="GH11" evidence="10">
    <location>
        <begin position="319"/>
        <end position="482"/>
    </location>
</feature>
<dbReference type="InterPro" id="IPR033123">
    <property type="entry name" value="GH11_dom"/>
</dbReference>
<dbReference type="PANTHER" id="PTHR46828:SF2">
    <property type="entry name" value="ENDO-1,4-BETA-XYLANASE A-RELATED"/>
    <property type="match status" value="1"/>
</dbReference>
<reference evidence="11 12" key="1">
    <citation type="submission" date="2016-11" db="EMBL/GenBank/DDBJ databases">
        <authorList>
            <person name="Jaros S."/>
            <person name="Januszkiewicz K."/>
            <person name="Wedrychowicz H."/>
        </authorList>
    </citation>
    <scope>NUCLEOTIDE SEQUENCE [LARGE SCALE GENOMIC DNA]</scope>
    <source>
        <strain evidence="11 12">Y1</strain>
    </source>
</reference>
<dbReference type="InterPro" id="IPR013319">
    <property type="entry name" value="GH11/12"/>
</dbReference>